<accession>A0A5B9W9L3</accession>
<dbReference type="OrthoDB" id="5868871at2"/>
<reference evidence="1 2" key="1">
    <citation type="submission" date="2019-08" db="EMBL/GenBank/DDBJ databases">
        <title>Deep-cultivation of Planctomycetes and their phenomic and genomic characterization uncovers novel biology.</title>
        <authorList>
            <person name="Wiegand S."/>
            <person name="Jogler M."/>
            <person name="Boedeker C."/>
            <person name="Pinto D."/>
            <person name="Vollmers J."/>
            <person name="Rivas-Marin E."/>
            <person name="Kohn T."/>
            <person name="Peeters S.H."/>
            <person name="Heuer A."/>
            <person name="Rast P."/>
            <person name="Oberbeckmann S."/>
            <person name="Bunk B."/>
            <person name="Jeske O."/>
            <person name="Meyerdierks A."/>
            <person name="Storesund J.E."/>
            <person name="Kallscheuer N."/>
            <person name="Luecker S."/>
            <person name="Lage O.M."/>
            <person name="Pohl T."/>
            <person name="Merkel B.J."/>
            <person name="Hornburger P."/>
            <person name="Mueller R.-W."/>
            <person name="Bruemmer F."/>
            <person name="Labrenz M."/>
            <person name="Spormann A.M."/>
            <person name="Op den Camp H."/>
            <person name="Overmann J."/>
            <person name="Amann R."/>
            <person name="Jetten M.S.M."/>
            <person name="Mascher T."/>
            <person name="Medema M.H."/>
            <person name="Devos D.P."/>
            <person name="Kaster A.-K."/>
            <person name="Ovreas L."/>
            <person name="Rohde M."/>
            <person name="Galperin M.Y."/>
            <person name="Jogler C."/>
        </authorList>
    </citation>
    <scope>NUCLEOTIDE SEQUENCE [LARGE SCALE GENOMIC DNA]</scope>
    <source>
        <strain evidence="1 2">OJF2</strain>
    </source>
</reference>
<sequence length="156" mass="17654">MYQKGESGNPEGRPKVTLEDLPEGWAEKALALYREGASDVEIRAEVFGGMSNDLWTRLMAEEQLFSETISAGRALSEAWWTKKGRTSLDRKDFQDRVYALHMMNRFRWDNRISNDTKLTGPNGGPIETKHSGAVAVDLQSKSLDELTKLFTEKLKT</sequence>
<keyword evidence="2" id="KW-1185">Reference proteome</keyword>
<dbReference type="EMBL" id="CP042997">
    <property type="protein sequence ID" value="QEH36520.1"/>
    <property type="molecule type" value="Genomic_DNA"/>
</dbReference>
<dbReference type="AlphaFoldDB" id="A0A5B9W9L3"/>
<name>A0A5B9W9L3_9BACT</name>
<protein>
    <submittedName>
        <fullName evidence="1">Uncharacterized protein</fullName>
    </submittedName>
</protein>
<dbReference type="RefSeq" id="WP_148596194.1">
    <property type="nucleotide sequence ID" value="NZ_CP042997.1"/>
</dbReference>
<gene>
    <name evidence="1" type="ORF">OJF2_51040</name>
</gene>
<proteinExistence type="predicted"/>
<evidence type="ECO:0000313" key="2">
    <source>
        <dbReference type="Proteomes" id="UP000324233"/>
    </source>
</evidence>
<dbReference type="KEGG" id="agv:OJF2_51040"/>
<dbReference type="Proteomes" id="UP000324233">
    <property type="component" value="Chromosome"/>
</dbReference>
<evidence type="ECO:0000313" key="1">
    <source>
        <dbReference type="EMBL" id="QEH36520.1"/>
    </source>
</evidence>
<organism evidence="1 2">
    <name type="scientific">Aquisphaera giovannonii</name>
    <dbReference type="NCBI Taxonomy" id="406548"/>
    <lineage>
        <taxon>Bacteria</taxon>
        <taxon>Pseudomonadati</taxon>
        <taxon>Planctomycetota</taxon>
        <taxon>Planctomycetia</taxon>
        <taxon>Isosphaerales</taxon>
        <taxon>Isosphaeraceae</taxon>
        <taxon>Aquisphaera</taxon>
    </lineage>
</organism>